<dbReference type="Pfam" id="PF04149">
    <property type="entry name" value="DUF397"/>
    <property type="match status" value="1"/>
</dbReference>
<feature type="domain" description="DUF397" evidence="1">
    <location>
        <begin position="6"/>
        <end position="58"/>
    </location>
</feature>
<comment type="caution">
    <text evidence="2">The sequence shown here is derived from an EMBL/GenBank/DDBJ whole genome shotgun (WGS) entry which is preliminary data.</text>
</comment>
<evidence type="ECO:0000313" key="3">
    <source>
        <dbReference type="Proteomes" id="UP000540423"/>
    </source>
</evidence>
<reference evidence="2 3" key="1">
    <citation type="submission" date="2020-08" db="EMBL/GenBank/DDBJ databases">
        <title>Genomic Encyclopedia of Type Strains, Phase IV (KMG-IV): sequencing the most valuable type-strain genomes for metagenomic binning, comparative biology and taxonomic classification.</title>
        <authorList>
            <person name="Goeker M."/>
        </authorList>
    </citation>
    <scope>NUCLEOTIDE SEQUENCE [LARGE SCALE GENOMIC DNA]</scope>
    <source>
        <strain evidence="2 3">DSM 40141</strain>
    </source>
</reference>
<protein>
    <recommendedName>
        <fullName evidence="1">DUF397 domain-containing protein</fullName>
    </recommendedName>
</protein>
<dbReference type="AlphaFoldDB" id="A0A7X0HFX6"/>
<keyword evidence="3" id="KW-1185">Reference proteome</keyword>
<dbReference type="InterPro" id="IPR007278">
    <property type="entry name" value="DUF397"/>
</dbReference>
<evidence type="ECO:0000259" key="1">
    <source>
        <dbReference type="Pfam" id="PF04149"/>
    </source>
</evidence>
<gene>
    <name evidence="2" type="ORF">HNQ79_003412</name>
</gene>
<dbReference type="EMBL" id="JACHEM010000008">
    <property type="protein sequence ID" value="MBB6436937.1"/>
    <property type="molecule type" value="Genomic_DNA"/>
</dbReference>
<dbReference type="RefSeq" id="WP_185031839.1">
    <property type="nucleotide sequence ID" value="NZ_BNBN01000001.1"/>
</dbReference>
<dbReference type="Proteomes" id="UP000540423">
    <property type="component" value="Unassembled WGS sequence"/>
</dbReference>
<accession>A0A7X0HFX6</accession>
<proteinExistence type="predicted"/>
<sequence length="80" mass="8610">MDHHDAHWFKSSHSGGSGTECLEAAHLSLSTAVRDSKALDGPSIDVPHAAWADFVRAIQDEGFASNARIRLPAGQTSTRR</sequence>
<organism evidence="2 3">
    <name type="scientific">Streptomyces candidus</name>
    <dbReference type="NCBI Taxonomy" id="67283"/>
    <lineage>
        <taxon>Bacteria</taxon>
        <taxon>Bacillati</taxon>
        <taxon>Actinomycetota</taxon>
        <taxon>Actinomycetes</taxon>
        <taxon>Kitasatosporales</taxon>
        <taxon>Streptomycetaceae</taxon>
        <taxon>Streptomyces</taxon>
    </lineage>
</organism>
<evidence type="ECO:0000313" key="2">
    <source>
        <dbReference type="EMBL" id="MBB6436937.1"/>
    </source>
</evidence>
<name>A0A7X0HFX6_9ACTN</name>